<keyword evidence="3" id="KW-1185">Reference proteome</keyword>
<feature type="region of interest" description="Disordered" evidence="1">
    <location>
        <begin position="194"/>
        <end position="215"/>
    </location>
</feature>
<reference evidence="2" key="1">
    <citation type="submission" date="2022-05" db="EMBL/GenBank/DDBJ databases">
        <authorList>
            <person name="Friedrich I."/>
            <person name="Poehlein A."/>
            <person name="Schneider D."/>
            <person name="Hertel R."/>
            <person name="Daniel R."/>
        </authorList>
    </citation>
    <scope>NUCLEOTIDE SEQUENCE</scope>
</reference>
<evidence type="ECO:0000313" key="2">
    <source>
        <dbReference type="EMBL" id="USN13953.1"/>
    </source>
</evidence>
<organism evidence="2 3">
    <name type="scientific">Brevundimonas phage vB_BpoS-Kabachok</name>
    <dbReference type="NCBI Taxonomy" id="2948600"/>
    <lineage>
        <taxon>Viruses</taxon>
        <taxon>Duplodnaviria</taxon>
        <taxon>Heunggongvirae</taxon>
        <taxon>Uroviricota</taxon>
        <taxon>Caudoviricetes</taxon>
        <taxon>Jeanschmidtviridae</taxon>
        <taxon>Marchewkavirus</taxon>
        <taxon>Marchewkavirus kabachok</taxon>
    </lineage>
</organism>
<proteinExistence type="predicted"/>
<sequence>MATPNFHIAIDYDEGDQSTYRGVVLTLPGGREFTIYSRAPDVDYMRAQQIAYAAQIKHPGARTLLSSSVDHFVMDGERFRWTDDEMIEEIFAAPEAPYHDLSQDQQYTVSDMRAVMQHSRAVAYRRLQADPSVKALFEQFDDQYRAYSARYGLPIERLHDDLAHSMWRVAQGQPDFVFVAGRDFPELAILPKPKAPARDSVSPDHAGGQYDGVSC</sequence>
<dbReference type="EMBL" id="ON529852">
    <property type="protein sequence ID" value="USN13953.1"/>
    <property type="molecule type" value="Genomic_DNA"/>
</dbReference>
<accession>A0A9E7MNZ9</accession>
<evidence type="ECO:0000256" key="1">
    <source>
        <dbReference type="SAM" id="MobiDB-lite"/>
    </source>
</evidence>
<dbReference type="Proteomes" id="UP001056685">
    <property type="component" value="Segment"/>
</dbReference>
<evidence type="ECO:0000313" key="3">
    <source>
        <dbReference type="Proteomes" id="UP001056685"/>
    </source>
</evidence>
<protein>
    <submittedName>
        <fullName evidence="2">Uncharacterized protein</fullName>
    </submittedName>
</protein>
<name>A0A9E7MNZ9_9CAUD</name>
<gene>
    <name evidence="2" type="ORF">KABACHOK_01170</name>
</gene>